<proteinExistence type="predicted"/>
<dbReference type="EMBL" id="HBIJ01001045">
    <property type="protein sequence ID" value="CAE0360054.1"/>
    <property type="molecule type" value="Transcribed_RNA"/>
</dbReference>
<evidence type="ECO:0000313" key="2">
    <source>
        <dbReference type="EMBL" id="CAE0360054.1"/>
    </source>
</evidence>
<evidence type="ECO:0000256" key="1">
    <source>
        <dbReference type="SAM" id="MobiDB-lite"/>
    </source>
</evidence>
<sequence>MEKEMEKKRPLEKDCSLEEGEMSKKRRNLGEPSLADRLEIRRKKLETRYLGLKFIDDDAPVSEGPKVIKKIEYEEEDAVWVAICESIENSSKEELKYYLNATSGMDEMIERYRKKDEGEEKKSSPEEKTKLLDLEPSTLVGTRIEVCWEICDDDNDDDDNIQHVWWRAQILRHCETKHTLRDDEDEATLDLYKIRYIPRPELGEPESIESKVCFLSKRALIEIDNDNDEIQLLQWRLEGSDDQIANLDEIVGEDNTKHLPVEEDFLLVNTNNIDAFVDSILGEILQGNLLKRFSALDRDKQCFFADYILKAKNKFKSAIHAHIEQKKLQNGAENSNLLQISNEDMKLIIGSISQDFGKK</sequence>
<reference evidence="2" key="1">
    <citation type="submission" date="2021-01" db="EMBL/GenBank/DDBJ databases">
        <authorList>
            <person name="Corre E."/>
            <person name="Pelletier E."/>
            <person name="Niang G."/>
            <person name="Scheremetjew M."/>
            <person name="Finn R."/>
            <person name="Kale V."/>
            <person name="Holt S."/>
            <person name="Cochrane G."/>
            <person name="Meng A."/>
            <person name="Brown T."/>
            <person name="Cohen L."/>
        </authorList>
    </citation>
    <scope>NUCLEOTIDE SEQUENCE</scope>
    <source>
        <strain evidence="2">CCMP1510</strain>
    </source>
</reference>
<dbReference type="AlphaFoldDB" id="A0A7S3JNL6"/>
<feature type="compositionally biased region" description="Basic and acidic residues" evidence="1">
    <location>
        <begin position="1"/>
        <end position="16"/>
    </location>
</feature>
<feature type="region of interest" description="Disordered" evidence="1">
    <location>
        <begin position="1"/>
        <end position="33"/>
    </location>
</feature>
<name>A0A7S3JNL6_9STRA</name>
<organism evidence="2">
    <name type="scientific">Aureoumbra lagunensis</name>
    <dbReference type="NCBI Taxonomy" id="44058"/>
    <lineage>
        <taxon>Eukaryota</taxon>
        <taxon>Sar</taxon>
        <taxon>Stramenopiles</taxon>
        <taxon>Ochrophyta</taxon>
        <taxon>Pelagophyceae</taxon>
        <taxon>Pelagomonadales</taxon>
        <taxon>Aureoumbra</taxon>
    </lineage>
</organism>
<accession>A0A7S3JNL6</accession>
<gene>
    <name evidence="2" type="ORF">ALAG00032_LOCUS783</name>
</gene>
<protein>
    <submittedName>
        <fullName evidence="2">Uncharacterized protein</fullName>
    </submittedName>
</protein>